<dbReference type="PANTHER" id="PTHR46116:SF39">
    <property type="entry name" value="BACULOVIRAL IAP REPEAT-CONTAINING PROTEIN 6"/>
    <property type="match status" value="1"/>
</dbReference>
<keyword evidence="1" id="KW-0808">Transferase</keyword>
<dbReference type="Gene3D" id="3.10.110.10">
    <property type="entry name" value="Ubiquitin Conjugating Enzyme"/>
    <property type="match status" value="1"/>
</dbReference>
<reference evidence="5" key="1">
    <citation type="submission" date="2021-01" db="EMBL/GenBank/DDBJ databases">
        <authorList>
            <person name="Corre E."/>
            <person name="Pelletier E."/>
            <person name="Niang G."/>
            <person name="Scheremetjew M."/>
            <person name="Finn R."/>
            <person name="Kale V."/>
            <person name="Holt S."/>
            <person name="Cochrane G."/>
            <person name="Meng A."/>
            <person name="Brown T."/>
            <person name="Cohen L."/>
        </authorList>
    </citation>
    <scope>NUCLEOTIDE SEQUENCE</scope>
    <source>
        <strain evidence="5">PLY429</strain>
    </source>
</reference>
<feature type="domain" description="UBC core" evidence="4">
    <location>
        <begin position="1"/>
        <end position="134"/>
    </location>
</feature>
<evidence type="ECO:0000313" key="5">
    <source>
        <dbReference type="EMBL" id="CAD9222332.1"/>
    </source>
</evidence>
<dbReference type="EMBL" id="HBGG01040168">
    <property type="protein sequence ID" value="CAD9222332.1"/>
    <property type="molecule type" value="Transcribed_RNA"/>
</dbReference>
<protein>
    <recommendedName>
        <fullName evidence="4">UBC core domain-containing protein</fullName>
    </recommendedName>
</protein>
<dbReference type="InterPro" id="IPR000608">
    <property type="entry name" value="UBC"/>
</dbReference>
<dbReference type="AlphaFoldDB" id="A0A7S1T5D4"/>
<evidence type="ECO:0000259" key="4">
    <source>
        <dbReference type="PROSITE" id="PS50127"/>
    </source>
</evidence>
<keyword evidence="2" id="KW-0833">Ubl conjugation pathway</keyword>
<sequence>MLWRVLITGPEDTPYSCGCFIFDIYFPSTYPQIAPKVNLQTTGRKSVRFNPNLYKDGKVCLSLLGTWDGHKSETWDSQVSTINQVLVSIQSLIFVPEPFFNEPGYERGMGKAESQKMSKAYNRTIREATLEYAVLAQLKRPYKEFAEAIQKHMKLRKEHLQQQMQGWVEEAEADEVRDHARRLEQLQRQILAILANL</sequence>
<dbReference type="Pfam" id="PF00179">
    <property type="entry name" value="UQ_con"/>
    <property type="match status" value="1"/>
</dbReference>
<dbReference type="PANTHER" id="PTHR46116">
    <property type="entry name" value="(E3-INDEPENDENT) E2 UBIQUITIN-CONJUGATING ENZYME"/>
    <property type="match status" value="1"/>
</dbReference>
<evidence type="ECO:0000256" key="3">
    <source>
        <dbReference type="SAM" id="Coils"/>
    </source>
</evidence>
<gene>
    <name evidence="5" type="ORF">TCHU04912_LOCUS20714</name>
</gene>
<dbReference type="CDD" id="cd23810">
    <property type="entry name" value="UBCc_BIRC6"/>
    <property type="match status" value="1"/>
</dbReference>
<dbReference type="SMART" id="SM00212">
    <property type="entry name" value="UBCc"/>
    <property type="match status" value="1"/>
</dbReference>
<name>A0A7S1T5D4_9CHLO</name>
<evidence type="ECO:0000256" key="1">
    <source>
        <dbReference type="ARBA" id="ARBA00022679"/>
    </source>
</evidence>
<dbReference type="GO" id="GO:0016740">
    <property type="term" value="F:transferase activity"/>
    <property type="evidence" value="ECO:0007669"/>
    <property type="project" value="UniProtKB-KW"/>
</dbReference>
<keyword evidence="3" id="KW-0175">Coiled coil</keyword>
<organism evidence="5">
    <name type="scientific">Tetraselmis chuii</name>
    <dbReference type="NCBI Taxonomy" id="63592"/>
    <lineage>
        <taxon>Eukaryota</taxon>
        <taxon>Viridiplantae</taxon>
        <taxon>Chlorophyta</taxon>
        <taxon>core chlorophytes</taxon>
        <taxon>Chlorodendrophyceae</taxon>
        <taxon>Chlorodendrales</taxon>
        <taxon>Chlorodendraceae</taxon>
        <taxon>Tetraselmis</taxon>
    </lineage>
</organism>
<feature type="coiled-coil region" evidence="3">
    <location>
        <begin position="169"/>
        <end position="196"/>
    </location>
</feature>
<evidence type="ECO:0000256" key="2">
    <source>
        <dbReference type="ARBA" id="ARBA00022786"/>
    </source>
</evidence>
<accession>A0A7S1T5D4</accession>
<dbReference type="PROSITE" id="PS50127">
    <property type="entry name" value="UBC_2"/>
    <property type="match status" value="1"/>
</dbReference>
<proteinExistence type="predicted"/>
<dbReference type="SUPFAM" id="SSF54495">
    <property type="entry name" value="UBC-like"/>
    <property type="match status" value="1"/>
</dbReference>
<dbReference type="InterPro" id="IPR016135">
    <property type="entry name" value="UBQ-conjugating_enzyme/RWD"/>
</dbReference>